<dbReference type="InterPro" id="IPR056553">
    <property type="entry name" value="KH_Mug60-KHD4"/>
</dbReference>
<evidence type="ECO:0000256" key="2">
    <source>
        <dbReference type="PROSITE-ProRule" id="PRU00117"/>
    </source>
</evidence>
<keyword evidence="2" id="KW-0694">RNA-binding</keyword>
<gene>
    <name evidence="5" type="ORF">LRAMOSA01550</name>
</gene>
<dbReference type="InterPro" id="IPR004087">
    <property type="entry name" value="KH_dom"/>
</dbReference>
<feature type="compositionally biased region" description="Low complexity" evidence="3">
    <location>
        <begin position="1059"/>
        <end position="1094"/>
    </location>
</feature>
<dbReference type="GO" id="GO:0005737">
    <property type="term" value="C:cytoplasm"/>
    <property type="evidence" value="ECO:0007669"/>
    <property type="project" value="TreeGrafter"/>
</dbReference>
<accession>A0A077WIL3</accession>
<dbReference type="InterPro" id="IPR036612">
    <property type="entry name" value="KH_dom_type_1_sf"/>
</dbReference>
<dbReference type="PROSITE" id="PS50084">
    <property type="entry name" value="KH_TYPE_1"/>
    <property type="match status" value="1"/>
</dbReference>
<dbReference type="CDD" id="cd22453">
    <property type="entry name" value="KH-I_MUG60_like"/>
    <property type="match status" value="1"/>
</dbReference>
<dbReference type="PANTHER" id="PTHR10627">
    <property type="entry name" value="SCP160"/>
    <property type="match status" value="1"/>
</dbReference>
<dbReference type="PANTHER" id="PTHR10627:SF76">
    <property type="entry name" value="KH DOMAIN-CONTAINING PROTEIN YLL032C"/>
    <property type="match status" value="1"/>
</dbReference>
<evidence type="ECO:0000256" key="1">
    <source>
        <dbReference type="ARBA" id="ARBA00022737"/>
    </source>
</evidence>
<organism evidence="5">
    <name type="scientific">Lichtheimia ramosa</name>
    <dbReference type="NCBI Taxonomy" id="688394"/>
    <lineage>
        <taxon>Eukaryota</taxon>
        <taxon>Fungi</taxon>
        <taxon>Fungi incertae sedis</taxon>
        <taxon>Mucoromycota</taxon>
        <taxon>Mucoromycotina</taxon>
        <taxon>Mucoromycetes</taxon>
        <taxon>Mucorales</taxon>
        <taxon>Lichtheimiaceae</taxon>
        <taxon>Lichtheimia</taxon>
    </lineage>
</organism>
<evidence type="ECO:0000256" key="3">
    <source>
        <dbReference type="SAM" id="MobiDB-lite"/>
    </source>
</evidence>
<feature type="domain" description="K Homology" evidence="4">
    <location>
        <begin position="187"/>
        <end position="280"/>
    </location>
</feature>
<name>A0A077WIL3_9FUNG</name>
<proteinExistence type="predicted"/>
<sequence length="1114" mass="120341">MAAHQISAAFSFCYAPPASSDYITTLIDSNDPVAKREAIMSDLRDTCNNVMARHCCQIALTAAADPTLVSIKPQTIHVDKSTDYNLTLTGPLNEVMSARGDLLATCPLKVNITVKIPAKDFPPAHILQKHIDLIESETDTTIAILLPPSHRSSLASEHRATIVITGLPDLAEHARVRVLVALDEIANLRSDVLRVPLKLHNLICGRKRAGLQPIIEETATNIYFPSPFGDLSSVESGLQLAVVTDGSATPLLEELAPPIYITGEPVNVTRVKEMLNKLATQKAKSMYHKDAVLHSRKLDWMLLHRRDELRKIMRDNGSFIAFPPIGSGSGTVTVYAENRVNAERTLRSLNFLTCSIYEACFYFNNRDGAMFGADGGSHNFFSNINNITGLISQLSQVSGAEVMYKDDIGCIEVFGTERDVRNVYQRVHEMTFLKVFHQNTVFNIELSNDQREFISGKKSGKINKIMKTTGAKIKFNAFSDYNFVIEVESTSVIKALDGLSMLQDELPAEISFYVPEMYHKRIIGVGGKNIQRIMKKYGVYVKFSNAEEFAALGGYYDNDDNVVARTPMKNQVNLDNLRHAVMELITQRDKDYVNQTVSIPFRMHRALLRDQGNYFADVTKKTLTRIMWPDHELASDTVTLVGPLTEIEHAIELVQAVVPEEYDVVVPRSSALTAALASDNFHDQVVVRLERECGIQIDIQNTPQPPPSISSSSPSPSVPASTTATTAAPAVSGSVTTGSPVSLSAPTSPSRSTPAPSTAGSPTATGSETDYTIPLKMSKCNIRNLPSALDILISYLRNHNVTLYDNATPKTSRTTPTSATLSASNVPLVDSFSHFGSKVLPSVSDIGSGTGNQKLHHSFSSFSLFDFAPGTSTSTRSHHAFDTPWTSSFRDMNSPRTAENIRAIFDSPPHKQDEMGGAMPKQRMSVPVMGGQNGAPGLGVFRAPNGGATSASGSSSLGGGADIWLPQQLSQMSLSGHPHLSATGNSGGFGNVGLGTSTSAAASANNTSATTGGASGYDKNRNRIFGHGGDSTVGGAASFYQPYPIIGGGSIASDFNHNHQQQHQHFNNICPTSSTSTGSNNSMQSSLSVSESSSALDGGDLRPPFSRQQHQNRG</sequence>
<dbReference type="OrthoDB" id="271862at2759"/>
<dbReference type="AlphaFoldDB" id="A0A077WIL3"/>
<dbReference type="SMART" id="SM00322">
    <property type="entry name" value="KH"/>
    <property type="match status" value="4"/>
</dbReference>
<dbReference type="Gene3D" id="3.30.1370.10">
    <property type="entry name" value="K Homology domain, type 1"/>
    <property type="match status" value="3"/>
</dbReference>
<feature type="region of interest" description="Disordered" evidence="3">
    <location>
        <begin position="1059"/>
        <end position="1114"/>
    </location>
</feature>
<feature type="domain" description="K Homology" evidence="4">
    <location>
        <begin position="591"/>
        <end position="659"/>
    </location>
</feature>
<evidence type="ECO:0000259" key="4">
    <source>
        <dbReference type="SMART" id="SM00322"/>
    </source>
</evidence>
<reference evidence="5" key="1">
    <citation type="journal article" date="2014" name="Genome Announc.">
        <title>De novo whole-genome sequence and genome annotation of Lichtheimia ramosa.</title>
        <authorList>
            <person name="Linde J."/>
            <person name="Schwartze V."/>
            <person name="Binder U."/>
            <person name="Lass-Florl C."/>
            <person name="Voigt K."/>
            <person name="Horn F."/>
        </authorList>
    </citation>
    <scope>NUCLEOTIDE SEQUENCE</scope>
    <source>
        <strain evidence="5">JMRC FSU:6197</strain>
    </source>
</reference>
<evidence type="ECO:0000313" key="5">
    <source>
        <dbReference type="EMBL" id="CDS07601.1"/>
    </source>
</evidence>
<dbReference type="Pfam" id="PF00013">
    <property type="entry name" value="KH_1"/>
    <property type="match status" value="1"/>
</dbReference>
<dbReference type="GO" id="GO:0003729">
    <property type="term" value="F:mRNA binding"/>
    <property type="evidence" value="ECO:0007669"/>
    <property type="project" value="TreeGrafter"/>
</dbReference>
<protein>
    <recommendedName>
        <fullName evidence="4">K Homology domain-containing protein</fullName>
    </recommendedName>
</protein>
<dbReference type="Pfam" id="PF24563">
    <property type="entry name" value="KH_Mug60-KHD4"/>
    <property type="match status" value="1"/>
</dbReference>
<feature type="compositionally biased region" description="Low complexity" evidence="3">
    <location>
        <begin position="709"/>
        <end position="767"/>
    </location>
</feature>
<dbReference type="SUPFAM" id="SSF54791">
    <property type="entry name" value="Eukaryotic type KH-domain (KH-domain type I)"/>
    <property type="match status" value="4"/>
</dbReference>
<feature type="domain" description="K Homology" evidence="4">
    <location>
        <begin position="438"/>
        <end position="504"/>
    </location>
</feature>
<feature type="region of interest" description="Disordered" evidence="3">
    <location>
        <begin position="698"/>
        <end position="770"/>
    </location>
</feature>
<feature type="domain" description="K Homology" evidence="4">
    <location>
        <begin position="506"/>
        <end position="586"/>
    </location>
</feature>
<dbReference type="EMBL" id="LK023324">
    <property type="protein sequence ID" value="CDS07601.1"/>
    <property type="molecule type" value="Genomic_DNA"/>
</dbReference>
<dbReference type="InterPro" id="IPR004088">
    <property type="entry name" value="KH_dom_type_1"/>
</dbReference>
<keyword evidence="1" id="KW-0677">Repeat</keyword>